<comment type="similarity">
    <text evidence="8 9">Belongs to the TRAP transporter small permease family.</text>
</comment>
<organism evidence="11 12">
    <name type="scientific">Roseomonas acroporae</name>
    <dbReference type="NCBI Taxonomy" id="2937791"/>
    <lineage>
        <taxon>Bacteria</taxon>
        <taxon>Pseudomonadati</taxon>
        <taxon>Pseudomonadota</taxon>
        <taxon>Alphaproteobacteria</taxon>
        <taxon>Acetobacterales</taxon>
        <taxon>Roseomonadaceae</taxon>
        <taxon>Roseomonas</taxon>
    </lineage>
</organism>
<keyword evidence="6 9" id="KW-1133">Transmembrane helix</keyword>
<evidence type="ECO:0000256" key="8">
    <source>
        <dbReference type="ARBA" id="ARBA00038436"/>
    </source>
</evidence>
<dbReference type="GO" id="GO:0005886">
    <property type="term" value="C:plasma membrane"/>
    <property type="evidence" value="ECO:0007669"/>
    <property type="project" value="UniProtKB-SubCell"/>
</dbReference>
<keyword evidence="7 9" id="KW-0472">Membrane</keyword>
<dbReference type="AlphaFoldDB" id="A0A9X1Y999"/>
<keyword evidence="3" id="KW-1003">Cell membrane</keyword>
<dbReference type="PANTHER" id="PTHR35011:SF11">
    <property type="entry name" value="TRAP TRANSPORTER SMALL PERMEASE PROTEIN"/>
    <property type="match status" value="1"/>
</dbReference>
<keyword evidence="4 9" id="KW-0997">Cell inner membrane</keyword>
<feature type="transmembrane region" description="Helical" evidence="9">
    <location>
        <begin position="23"/>
        <end position="47"/>
    </location>
</feature>
<gene>
    <name evidence="11" type="ORF">M0638_15925</name>
</gene>
<proteinExistence type="inferred from homology"/>
<dbReference type="GO" id="GO:0022857">
    <property type="term" value="F:transmembrane transporter activity"/>
    <property type="evidence" value="ECO:0007669"/>
    <property type="project" value="UniProtKB-UniRule"/>
</dbReference>
<comment type="function">
    <text evidence="9">Part of the tripartite ATP-independent periplasmic (TRAP) transport system.</text>
</comment>
<evidence type="ECO:0000256" key="5">
    <source>
        <dbReference type="ARBA" id="ARBA00022692"/>
    </source>
</evidence>
<comment type="caution">
    <text evidence="11">The sequence shown here is derived from an EMBL/GenBank/DDBJ whole genome shotgun (WGS) entry which is preliminary data.</text>
</comment>
<comment type="subcellular location">
    <subcellularLocation>
        <location evidence="1 9">Cell inner membrane</location>
        <topology evidence="1 9">Multi-pass membrane protein</topology>
    </subcellularLocation>
</comment>
<dbReference type="InterPro" id="IPR055348">
    <property type="entry name" value="DctQ"/>
</dbReference>
<evidence type="ECO:0000256" key="1">
    <source>
        <dbReference type="ARBA" id="ARBA00004429"/>
    </source>
</evidence>
<comment type="subunit">
    <text evidence="9">The complex comprises the extracytoplasmic solute receptor protein and the two transmembrane proteins.</text>
</comment>
<evidence type="ECO:0000313" key="11">
    <source>
        <dbReference type="EMBL" id="MCK8785868.1"/>
    </source>
</evidence>
<evidence type="ECO:0000256" key="2">
    <source>
        <dbReference type="ARBA" id="ARBA00022448"/>
    </source>
</evidence>
<keyword evidence="5 9" id="KW-0812">Transmembrane</keyword>
<feature type="domain" description="Tripartite ATP-independent periplasmic transporters DctQ component" evidence="10">
    <location>
        <begin position="34"/>
        <end position="163"/>
    </location>
</feature>
<dbReference type="PANTHER" id="PTHR35011">
    <property type="entry name" value="2,3-DIKETO-L-GULONATE TRAP TRANSPORTER SMALL PERMEASE PROTEIN YIAM"/>
    <property type="match status" value="1"/>
</dbReference>
<sequence length="181" mass="18801">MRRAAGGLHAPVHAALDLLCRAALWLSGIALLAMTVVVAWSVFGRFVLNDTPAWGESLALLLLGWVILGAAAAGVRENFHMGFETLRDLLPAPVAAFCMGLSDALVTMFGAAMAWYGGELALGVWDATLPALELPGAVEYLPLVVGGLLIALFGAERLLTRLATGAAPAVATAEHTILTDA</sequence>
<feature type="transmembrane region" description="Helical" evidence="9">
    <location>
        <begin position="53"/>
        <end position="73"/>
    </location>
</feature>
<feature type="transmembrane region" description="Helical" evidence="9">
    <location>
        <begin position="94"/>
        <end position="117"/>
    </location>
</feature>
<evidence type="ECO:0000256" key="4">
    <source>
        <dbReference type="ARBA" id="ARBA00022519"/>
    </source>
</evidence>
<evidence type="ECO:0000256" key="7">
    <source>
        <dbReference type="ARBA" id="ARBA00023136"/>
    </source>
</evidence>
<evidence type="ECO:0000256" key="6">
    <source>
        <dbReference type="ARBA" id="ARBA00022989"/>
    </source>
</evidence>
<evidence type="ECO:0000313" key="12">
    <source>
        <dbReference type="Proteomes" id="UP001139516"/>
    </source>
</evidence>
<evidence type="ECO:0000256" key="9">
    <source>
        <dbReference type="RuleBase" id="RU369079"/>
    </source>
</evidence>
<protein>
    <recommendedName>
        <fullName evidence="9">TRAP transporter small permease protein</fullName>
    </recommendedName>
</protein>
<dbReference type="EMBL" id="JALPRX010000068">
    <property type="protein sequence ID" value="MCK8785868.1"/>
    <property type="molecule type" value="Genomic_DNA"/>
</dbReference>
<dbReference type="Proteomes" id="UP001139516">
    <property type="component" value="Unassembled WGS sequence"/>
</dbReference>
<reference evidence="11" key="1">
    <citation type="submission" date="2022-04" db="EMBL/GenBank/DDBJ databases">
        <title>Roseomonas acroporae sp. nov., isolated from coral Acropora digitifera.</title>
        <authorList>
            <person name="Sun H."/>
        </authorList>
    </citation>
    <scope>NUCLEOTIDE SEQUENCE</scope>
    <source>
        <strain evidence="11">NAR14</strain>
    </source>
</reference>
<accession>A0A9X1Y999</accession>
<keyword evidence="12" id="KW-1185">Reference proteome</keyword>
<dbReference type="Pfam" id="PF04290">
    <property type="entry name" value="DctQ"/>
    <property type="match status" value="1"/>
</dbReference>
<keyword evidence="2 9" id="KW-0813">Transport</keyword>
<feature type="transmembrane region" description="Helical" evidence="9">
    <location>
        <begin position="137"/>
        <end position="155"/>
    </location>
</feature>
<evidence type="ECO:0000259" key="10">
    <source>
        <dbReference type="Pfam" id="PF04290"/>
    </source>
</evidence>
<evidence type="ECO:0000256" key="3">
    <source>
        <dbReference type="ARBA" id="ARBA00022475"/>
    </source>
</evidence>
<dbReference type="RefSeq" id="WP_248667981.1">
    <property type="nucleotide sequence ID" value="NZ_JALPRX010000068.1"/>
</dbReference>
<name>A0A9X1Y999_9PROT</name>
<dbReference type="InterPro" id="IPR007387">
    <property type="entry name" value="TRAP_DctQ"/>
</dbReference>
<dbReference type="GO" id="GO:0015740">
    <property type="term" value="P:C4-dicarboxylate transport"/>
    <property type="evidence" value="ECO:0007669"/>
    <property type="project" value="TreeGrafter"/>
</dbReference>